<keyword evidence="7" id="KW-1185">Reference proteome</keyword>
<comment type="function">
    <text evidence="5">Effector that suppresses plant defense responses during pathogen infection.</text>
</comment>
<evidence type="ECO:0000313" key="6">
    <source>
        <dbReference type="EMBL" id="OWZ10366.1"/>
    </source>
</evidence>
<evidence type="ECO:0000256" key="1">
    <source>
        <dbReference type="ARBA" id="ARBA00004613"/>
    </source>
</evidence>
<proteinExistence type="inferred from homology"/>
<comment type="subcellular location">
    <subcellularLocation>
        <location evidence="1 5">Secreted</location>
    </subcellularLocation>
</comment>
<evidence type="ECO:0000256" key="5">
    <source>
        <dbReference type="RuleBase" id="RU367124"/>
    </source>
</evidence>
<comment type="similarity">
    <text evidence="2 5">Belongs to the RxLR effector family.</text>
</comment>
<keyword evidence="3 5" id="KW-0964">Secreted</keyword>
<evidence type="ECO:0000256" key="4">
    <source>
        <dbReference type="ARBA" id="ARBA00022729"/>
    </source>
</evidence>
<protein>
    <recommendedName>
        <fullName evidence="5">RxLR effector protein</fullName>
    </recommendedName>
</protein>
<comment type="domain">
    <text evidence="5">The RxLR-dEER motif acts to carry the protein into the host cell cytoplasm through binding to cell surface phosphatidylinositol-3-phosphate.</text>
</comment>
<reference evidence="7" key="1">
    <citation type="submission" date="2017-03" db="EMBL/GenBank/DDBJ databases">
        <title>Phytopthora megakarya and P. palmivora, two closely related causual agents of cacao black pod achieved similar genome size and gene model numbers by different mechanisms.</title>
        <authorList>
            <person name="Ali S."/>
            <person name="Shao J."/>
            <person name="Larry D.J."/>
            <person name="Kronmiller B."/>
            <person name="Shen D."/>
            <person name="Strem M.D."/>
            <person name="Melnick R.L."/>
            <person name="Guiltinan M.J."/>
            <person name="Tyler B.M."/>
            <person name="Meinhardt L.W."/>
            <person name="Bailey B.A."/>
        </authorList>
    </citation>
    <scope>NUCLEOTIDE SEQUENCE [LARGE SCALE GENOMIC DNA]</scope>
    <source>
        <strain evidence="7">zdho120</strain>
    </source>
</reference>
<dbReference type="AlphaFoldDB" id="A0A225VY34"/>
<sequence>MRLAYIVMTTILTLSVNQVLVTASVGSDVAISGVMSLGVLHHVDADRSDNDQPRYLRGNNIAEGDQEEERTFSFLEAVKQMLAQNLVAKMMRKNSFSDLDIIDNLAQLTRIEVDADKQAVKAFKLAHSGKMDPDDLAAVLKTFPDVEDDIIKKSVEMYSNYLKELAKKDA</sequence>
<evidence type="ECO:0000313" key="7">
    <source>
        <dbReference type="Proteomes" id="UP000198211"/>
    </source>
</evidence>
<accession>A0A225VY34</accession>
<evidence type="ECO:0000256" key="3">
    <source>
        <dbReference type="ARBA" id="ARBA00022525"/>
    </source>
</evidence>
<evidence type="ECO:0000256" key="2">
    <source>
        <dbReference type="ARBA" id="ARBA00010400"/>
    </source>
</evidence>
<comment type="caution">
    <text evidence="6">The sequence shown here is derived from an EMBL/GenBank/DDBJ whole genome shotgun (WGS) entry which is preliminary data.</text>
</comment>
<keyword evidence="4 5" id="KW-0732">Signal</keyword>
<dbReference type="OrthoDB" id="98235at2759"/>
<dbReference type="Proteomes" id="UP000198211">
    <property type="component" value="Unassembled WGS sequence"/>
</dbReference>
<dbReference type="Pfam" id="PF16810">
    <property type="entry name" value="RXLR"/>
    <property type="match status" value="1"/>
</dbReference>
<feature type="signal peptide" evidence="5">
    <location>
        <begin position="1"/>
        <end position="23"/>
    </location>
</feature>
<dbReference type="EMBL" id="NBNE01002467">
    <property type="protein sequence ID" value="OWZ10366.1"/>
    <property type="molecule type" value="Genomic_DNA"/>
</dbReference>
<organism evidence="6 7">
    <name type="scientific">Phytophthora megakarya</name>
    <dbReference type="NCBI Taxonomy" id="4795"/>
    <lineage>
        <taxon>Eukaryota</taxon>
        <taxon>Sar</taxon>
        <taxon>Stramenopiles</taxon>
        <taxon>Oomycota</taxon>
        <taxon>Peronosporomycetes</taxon>
        <taxon>Peronosporales</taxon>
        <taxon>Peronosporaceae</taxon>
        <taxon>Phytophthora</taxon>
    </lineage>
</organism>
<dbReference type="InterPro" id="IPR031825">
    <property type="entry name" value="RXLR"/>
</dbReference>
<name>A0A225VY34_9STRA</name>
<feature type="chain" id="PRO_5045000804" description="RxLR effector protein" evidence="5">
    <location>
        <begin position="24"/>
        <end position="170"/>
    </location>
</feature>
<gene>
    <name evidence="6" type="ORF">PHMEG_00016795</name>
</gene>